<name>A0A7K0DM38_9NOCA</name>
<feature type="region of interest" description="Disordered" evidence="1">
    <location>
        <begin position="38"/>
        <end position="73"/>
    </location>
</feature>
<protein>
    <submittedName>
        <fullName evidence="2">Uncharacterized protein</fullName>
    </submittedName>
</protein>
<proteinExistence type="predicted"/>
<evidence type="ECO:0000313" key="3">
    <source>
        <dbReference type="Proteomes" id="UP000431401"/>
    </source>
</evidence>
<dbReference type="Proteomes" id="UP000431401">
    <property type="component" value="Unassembled WGS sequence"/>
</dbReference>
<dbReference type="RefSeq" id="WP_153341483.1">
    <property type="nucleotide sequence ID" value="NZ_WEGI01000005.1"/>
</dbReference>
<dbReference type="AlphaFoldDB" id="A0A7K0DM38"/>
<comment type="caution">
    <text evidence="2">The sequence shown here is derived from an EMBL/GenBank/DDBJ whole genome shotgun (WGS) entry which is preliminary data.</text>
</comment>
<accession>A0A7K0DM38</accession>
<dbReference type="OrthoDB" id="3701210at2"/>
<reference evidence="2 3" key="1">
    <citation type="submission" date="2019-10" db="EMBL/GenBank/DDBJ databases">
        <title>Nocardia macrotermitis sp. nov. and Nocardia aurantia sp. nov., isolated from the gut of fungus growing-termite Macrotermes natalensis.</title>
        <authorList>
            <person name="Benndorf R."/>
            <person name="Schwitalla J."/>
            <person name="Martin K."/>
            <person name="De Beer W."/>
            <person name="Kaster A.-K."/>
            <person name="Vollmers J."/>
            <person name="Poulsen M."/>
            <person name="Beemelmanns C."/>
        </authorList>
    </citation>
    <scope>NUCLEOTIDE SEQUENCE [LARGE SCALE GENOMIC DNA]</scope>
    <source>
        <strain evidence="2 3">RB56</strain>
    </source>
</reference>
<organism evidence="2 3">
    <name type="scientific">Nocardia aurantia</name>
    <dbReference type="NCBI Taxonomy" id="2585199"/>
    <lineage>
        <taxon>Bacteria</taxon>
        <taxon>Bacillati</taxon>
        <taxon>Actinomycetota</taxon>
        <taxon>Actinomycetes</taxon>
        <taxon>Mycobacteriales</taxon>
        <taxon>Nocardiaceae</taxon>
        <taxon>Nocardia</taxon>
    </lineage>
</organism>
<sequence>MSRRRGQALIALLGFVVTASVATGVLVGGALWAAGDRNQDNESRSATGTSAPTTDLVAPPPSVPAGPVAEAPATVATAADAATSEAELHKGAEEKKPGADIAAGDCVGFGGENGTIQKSACGTPGADFRVAGVAAPNASCPADSDRTYPRPLPGGEQDTLCLDVPWVVGHCVDVNGAAPAPAPCVTALSSRVKVVDIKQGTADVNACAGAGDRGFVYTQRRFVVCVAHL</sequence>
<feature type="compositionally biased region" description="Polar residues" evidence="1">
    <location>
        <begin position="44"/>
        <end position="53"/>
    </location>
</feature>
<evidence type="ECO:0000313" key="2">
    <source>
        <dbReference type="EMBL" id="MQY26830.1"/>
    </source>
</evidence>
<evidence type="ECO:0000256" key="1">
    <source>
        <dbReference type="SAM" id="MobiDB-lite"/>
    </source>
</evidence>
<gene>
    <name evidence="2" type="ORF">NRB56_24040</name>
</gene>
<dbReference type="EMBL" id="WEGI01000005">
    <property type="protein sequence ID" value="MQY26830.1"/>
    <property type="molecule type" value="Genomic_DNA"/>
</dbReference>
<keyword evidence="3" id="KW-1185">Reference proteome</keyword>